<dbReference type="AlphaFoldDB" id="A0A225DM19"/>
<sequence>MPVLILTPAAEWQQLRFALRAGRPVYGSELRLVPTSKTKDGVFLTDLVLRGLMEAVAEAPGNPWASTYRLTPVGRYACEYGEYDFDTETSTCRLPVGVEAKSVGATGRLDGTPKVLPVPTAHKKRG</sequence>
<dbReference type="Proteomes" id="UP000214646">
    <property type="component" value="Unassembled WGS sequence"/>
</dbReference>
<evidence type="ECO:0000313" key="1">
    <source>
        <dbReference type="EMBL" id="OWK38249.1"/>
    </source>
</evidence>
<reference evidence="2" key="1">
    <citation type="submission" date="2017-06" db="EMBL/GenBank/DDBJ databases">
        <title>Genome analysis of Fimbriiglobus ruber SP5, the first member of the order Planctomycetales with confirmed chitinolytic capability.</title>
        <authorList>
            <person name="Ravin N.V."/>
            <person name="Rakitin A.L."/>
            <person name="Ivanova A.A."/>
            <person name="Beletsky A.V."/>
            <person name="Kulichevskaya I.S."/>
            <person name="Mardanov A.V."/>
            <person name="Dedysh S.N."/>
        </authorList>
    </citation>
    <scope>NUCLEOTIDE SEQUENCE [LARGE SCALE GENOMIC DNA]</scope>
    <source>
        <strain evidence="2">SP5</strain>
    </source>
</reference>
<name>A0A225DM19_9BACT</name>
<keyword evidence="2" id="KW-1185">Reference proteome</keyword>
<proteinExistence type="predicted"/>
<organism evidence="1 2">
    <name type="scientific">Fimbriiglobus ruber</name>
    <dbReference type="NCBI Taxonomy" id="1908690"/>
    <lineage>
        <taxon>Bacteria</taxon>
        <taxon>Pseudomonadati</taxon>
        <taxon>Planctomycetota</taxon>
        <taxon>Planctomycetia</taxon>
        <taxon>Gemmatales</taxon>
        <taxon>Gemmataceae</taxon>
        <taxon>Fimbriiglobus</taxon>
    </lineage>
</organism>
<accession>A0A225DM19</accession>
<evidence type="ECO:0000313" key="2">
    <source>
        <dbReference type="Proteomes" id="UP000214646"/>
    </source>
</evidence>
<dbReference type="EMBL" id="NIDE01000014">
    <property type="protein sequence ID" value="OWK38249.1"/>
    <property type="molecule type" value="Genomic_DNA"/>
</dbReference>
<comment type="caution">
    <text evidence="1">The sequence shown here is derived from an EMBL/GenBank/DDBJ whole genome shotgun (WGS) entry which is preliminary data.</text>
</comment>
<gene>
    <name evidence="1" type="ORF">FRUB_07369</name>
</gene>
<protein>
    <submittedName>
        <fullName evidence="1">Uncharacterized protein</fullName>
    </submittedName>
</protein>